<feature type="signal peptide" evidence="1">
    <location>
        <begin position="1"/>
        <end position="22"/>
    </location>
</feature>
<sequence>MSPHTRHIPLAVGLLLLTAACGAPPEPLPASPPLSPVTAAPAASASAFLPPPVIATQPTAAVPTGYPTVDPAYPTIAPPAFPYPTYPPTTGTTTAPLTKSPTPTPAHAAKCVGQPTKAEILALLKLRGGDAIPDKALKVQSGPYCTANWSFTTVEIAGQDADSLEPLMVVATGKGATLDMVAAGTDVCNPQVQASAPAGIRVLACGF</sequence>
<dbReference type="Proteomes" id="UP000053244">
    <property type="component" value="Unassembled WGS sequence"/>
</dbReference>
<proteinExistence type="predicted"/>
<feature type="chain" id="PRO_5039054313" description="DUF3558 domain-containing protein" evidence="1">
    <location>
        <begin position="23"/>
        <end position="207"/>
    </location>
</feature>
<dbReference type="PROSITE" id="PS51257">
    <property type="entry name" value="PROKAR_LIPOPROTEIN"/>
    <property type="match status" value="1"/>
</dbReference>
<gene>
    <name evidence="2" type="ORF">ADL15_15245</name>
</gene>
<dbReference type="AlphaFoldDB" id="A0A0X3UPK9"/>
<protein>
    <recommendedName>
        <fullName evidence="4">DUF3558 domain-containing protein</fullName>
    </recommendedName>
</protein>
<evidence type="ECO:0008006" key="4">
    <source>
        <dbReference type="Google" id="ProtNLM"/>
    </source>
</evidence>
<keyword evidence="3" id="KW-1185">Reference proteome</keyword>
<evidence type="ECO:0000256" key="1">
    <source>
        <dbReference type="SAM" id="SignalP"/>
    </source>
</evidence>
<name>A0A0X3UPK9_9ACTN</name>
<keyword evidence="1" id="KW-0732">Signal</keyword>
<dbReference type="RefSeq" id="WP_067690358.1">
    <property type="nucleotide sequence ID" value="NZ_LLZH01000121.1"/>
</dbReference>
<dbReference type="EMBL" id="LLZH01000121">
    <property type="protein sequence ID" value="KUL34445.1"/>
    <property type="molecule type" value="Genomic_DNA"/>
</dbReference>
<reference evidence="2 3" key="1">
    <citation type="submission" date="2015-10" db="EMBL/GenBank/DDBJ databases">
        <authorList>
            <person name="Gilbert D.G."/>
        </authorList>
    </citation>
    <scope>NUCLEOTIDE SEQUENCE [LARGE SCALE GENOMIC DNA]</scope>
    <source>
        <strain evidence="2 3">NRRL B-16712</strain>
    </source>
</reference>
<dbReference type="OrthoDB" id="3404755at2"/>
<comment type="caution">
    <text evidence="2">The sequence shown here is derived from an EMBL/GenBank/DDBJ whole genome shotgun (WGS) entry which is preliminary data.</text>
</comment>
<accession>A0A0X3UPK9</accession>
<evidence type="ECO:0000313" key="2">
    <source>
        <dbReference type="EMBL" id="KUL34445.1"/>
    </source>
</evidence>
<organism evidence="2 3">
    <name type="scientific">Actinoplanes awajinensis subsp. mycoplanecinus</name>
    <dbReference type="NCBI Taxonomy" id="135947"/>
    <lineage>
        <taxon>Bacteria</taxon>
        <taxon>Bacillati</taxon>
        <taxon>Actinomycetota</taxon>
        <taxon>Actinomycetes</taxon>
        <taxon>Micromonosporales</taxon>
        <taxon>Micromonosporaceae</taxon>
        <taxon>Actinoplanes</taxon>
    </lineage>
</organism>
<evidence type="ECO:0000313" key="3">
    <source>
        <dbReference type="Proteomes" id="UP000053244"/>
    </source>
</evidence>